<dbReference type="AlphaFoldDB" id="A0A392RKW2"/>
<organism evidence="1 2">
    <name type="scientific">Trifolium medium</name>
    <dbReference type="NCBI Taxonomy" id="97028"/>
    <lineage>
        <taxon>Eukaryota</taxon>
        <taxon>Viridiplantae</taxon>
        <taxon>Streptophyta</taxon>
        <taxon>Embryophyta</taxon>
        <taxon>Tracheophyta</taxon>
        <taxon>Spermatophyta</taxon>
        <taxon>Magnoliopsida</taxon>
        <taxon>eudicotyledons</taxon>
        <taxon>Gunneridae</taxon>
        <taxon>Pentapetalae</taxon>
        <taxon>rosids</taxon>
        <taxon>fabids</taxon>
        <taxon>Fabales</taxon>
        <taxon>Fabaceae</taxon>
        <taxon>Papilionoideae</taxon>
        <taxon>50 kb inversion clade</taxon>
        <taxon>NPAAA clade</taxon>
        <taxon>Hologalegina</taxon>
        <taxon>IRL clade</taxon>
        <taxon>Trifolieae</taxon>
        <taxon>Trifolium</taxon>
    </lineage>
</organism>
<evidence type="ECO:0000313" key="2">
    <source>
        <dbReference type="Proteomes" id="UP000265520"/>
    </source>
</evidence>
<dbReference type="Proteomes" id="UP000265520">
    <property type="component" value="Unassembled WGS sequence"/>
</dbReference>
<name>A0A392RKW2_9FABA</name>
<reference evidence="1 2" key="1">
    <citation type="journal article" date="2018" name="Front. Plant Sci.">
        <title>Red Clover (Trifolium pratense) and Zigzag Clover (T. medium) - A Picture of Genomic Similarities and Differences.</title>
        <authorList>
            <person name="Dluhosova J."/>
            <person name="Istvanek J."/>
            <person name="Nedelnik J."/>
            <person name="Repkova J."/>
        </authorList>
    </citation>
    <scope>NUCLEOTIDE SEQUENCE [LARGE SCALE GENOMIC DNA]</scope>
    <source>
        <strain evidence="2">cv. 10/8</strain>
        <tissue evidence="1">Leaf</tissue>
    </source>
</reference>
<proteinExistence type="predicted"/>
<comment type="caution">
    <text evidence="1">The sequence shown here is derived from an EMBL/GenBank/DDBJ whole genome shotgun (WGS) entry which is preliminary data.</text>
</comment>
<feature type="non-terminal residue" evidence="1">
    <location>
        <position position="1"/>
    </location>
</feature>
<dbReference type="EMBL" id="LXQA010236482">
    <property type="protein sequence ID" value="MCI36694.1"/>
    <property type="molecule type" value="Genomic_DNA"/>
</dbReference>
<keyword evidence="2" id="KW-1185">Reference proteome</keyword>
<accession>A0A392RKW2</accession>
<protein>
    <submittedName>
        <fullName evidence="1">Uncharacterized protein</fullName>
    </submittedName>
</protein>
<sequence>GPGGSHNNIVAMKVLSRAKDIGFSFELSDSLEVARLEVLEDHDSAARVDRENRSGVR</sequence>
<evidence type="ECO:0000313" key="1">
    <source>
        <dbReference type="EMBL" id="MCI36694.1"/>
    </source>
</evidence>